<reference evidence="2 3" key="1">
    <citation type="journal article" date="2012" name="Genome Biol.">
        <title>Genome and low-iron response of an oceanic diatom adapted to chronic iron limitation.</title>
        <authorList>
            <person name="Lommer M."/>
            <person name="Specht M."/>
            <person name="Roy A.S."/>
            <person name="Kraemer L."/>
            <person name="Andreson R."/>
            <person name="Gutowska M.A."/>
            <person name="Wolf J."/>
            <person name="Bergner S.V."/>
            <person name="Schilhabel M.B."/>
            <person name="Klostermeier U.C."/>
            <person name="Beiko R.G."/>
            <person name="Rosenstiel P."/>
            <person name="Hippler M."/>
            <person name="Laroche J."/>
        </authorList>
    </citation>
    <scope>NUCLEOTIDE SEQUENCE [LARGE SCALE GENOMIC DNA]</scope>
    <source>
        <strain evidence="2 3">CCMP1005</strain>
    </source>
</reference>
<dbReference type="AlphaFoldDB" id="K0S6U7"/>
<name>K0S6U7_THAOC</name>
<evidence type="ECO:0000256" key="1">
    <source>
        <dbReference type="SAM" id="Phobius"/>
    </source>
</evidence>
<keyword evidence="1" id="KW-0812">Transmembrane</keyword>
<gene>
    <name evidence="2" type="ORF">THAOC_23466</name>
</gene>
<organism evidence="2 3">
    <name type="scientific">Thalassiosira oceanica</name>
    <name type="common">Marine diatom</name>
    <dbReference type="NCBI Taxonomy" id="159749"/>
    <lineage>
        <taxon>Eukaryota</taxon>
        <taxon>Sar</taxon>
        <taxon>Stramenopiles</taxon>
        <taxon>Ochrophyta</taxon>
        <taxon>Bacillariophyta</taxon>
        <taxon>Coscinodiscophyceae</taxon>
        <taxon>Thalassiosirophycidae</taxon>
        <taxon>Thalassiosirales</taxon>
        <taxon>Thalassiosiraceae</taxon>
        <taxon>Thalassiosira</taxon>
    </lineage>
</organism>
<comment type="caution">
    <text evidence="2">The sequence shown here is derived from an EMBL/GenBank/DDBJ whole genome shotgun (WGS) entry which is preliminary data.</text>
</comment>
<protein>
    <submittedName>
        <fullName evidence="2">Uncharacterized protein</fullName>
    </submittedName>
</protein>
<keyword evidence="3" id="KW-1185">Reference proteome</keyword>
<keyword evidence="1" id="KW-0472">Membrane</keyword>
<dbReference type="Proteomes" id="UP000266841">
    <property type="component" value="Unassembled WGS sequence"/>
</dbReference>
<keyword evidence="1" id="KW-1133">Transmembrane helix</keyword>
<evidence type="ECO:0000313" key="3">
    <source>
        <dbReference type="Proteomes" id="UP000266841"/>
    </source>
</evidence>
<dbReference type="EMBL" id="AGNL01030976">
    <property type="protein sequence ID" value="EJK56611.1"/>
    <property type="molecule type" value="Genomic_DNA"/>
</dbReference>
<feature type="transmembrane region" description="Helical" evidence="1">
    <location>
        <begin position="40"/>
        <end position="59"/>
    </location>
</feature>
<accession>K0S6U7</accession>
<evidence type="ECO:0000313" key="2">
    <source>
        <dbReference type="EMBL" id="EJK56611.1"/>
    </source>
</evidence>
<sequence>MNDMRWRGTAGGRLVSRDFSNPCVASSPSWSWVYNRTTGTARMCLYLGVIGVSALQFIARGCNNSSMYLREGQHLSKQWFLMRCYATTIFREYDYIEIA</sequence>
<proteinExistence type="predicted"/>